<dbReference type="PANTHER" id="PTHR43737">
    <property type="entry name" value="BLL7424 PROTEIN"/>
    <property type="match status" value="1"/>
</dbReference>
<organism evidence="1 2">
    <name type="scientific">Roseimicrobium gellanilyticum</name>
    <dbReference type="NCBI Taxonomy" id="748857"/>
    <lineage>
        <taxon>Bacteria</taxon>
        <taxon>Pseudomonadati</taxon>
        <taxon>Verrucomicrobiota</taxon>
        <taxon>Verrucomicrobiia</taxon>
        <taxon>Verrucomicrobiales</taxon>
        <taxon>Verrucomicrobiaceae</taxon>
        <taxon>Roseimicrobium</taxon>
    </lineage>
</organism>
<dbReference type="AlphaFoldDB" id="A0A366HMP8"/>
<dbReference type="RefSeq" id="WP_113959195.1">
    <property type="nucleotide sequence ID" value="NZ_QNRR01000005.1"/>
</dbReference>
<name>A0A366HMP8_9BACT</name>
<dbReference type="PANTHER" id="PTHR43737:SF1">
    <property type="entry name" value="DUF1501 DOMAIN-CONTAINING PROTEIN"/>
    <property type="match status" value="1"/>
</dbReference>
<dbReference type="Pfam" id="PF07394">
    <property type="entry name" value="DUF1501"/>
    <property type="match status" value="1"/>
</dbReference>
<gene>
    <name evidence="1" type="ORF">DES53_105115</name>
</gene>
<dbReference type="OrthoDB" id="9779968at2"/>
<proteinExistence type="predicted"/>
<sequence length="406" mass="43279">MPSFTRRALLSKLAVAAAPPVEDAGRHTLIVVFLRGGADTMNLVVPYADDSYYKARPTIAIKAPTGDSDKGRALRLDDRYGFHPALQPLHEKFNEGRLAIVQAVGTDNTTGSHFECQDQMEHGDSMAASAAGGGWLGRYLRTRANSKLGPLSAVALGTTLPESLRGAPVASVMQSLEEIAIRTPSGKPDAAAAVLAAMYGADVTLLGAQGRETLDLFKRVSALQEGGYKPANDAKYPKDGFGNGMREIARLIKARVGLEVACIDVGGWDTHFFQGTTDSFQAERARILAEGLAAFDADLKDQRGSFTVMVTTEFGRRIYENASLGTDHGRGFALMTLSNQIQGGRILGKWPCVVENDSPAGPGGMQIQHDYRSVFAEVLRGSLGLDSTAASTVFPKCEFGKVGLVA</sequence>
<comment type="caution">
    <text evidence="1">The sequence shown here is derived from an EMBL/GenBank/DDBJ whole genome shotgun (WGS) entry which is preliminary data.</text>
</comment>
<dbReference type="EMBL" id="QNRR01000005">
    <property type="protein sequence ID" value="RBP43716.1"/>
    <property type="molecule type" value="Genomic_DNA"/>
</dbReference>
<protein>
    <submittedName>
        <fullName evidence="1">Uncharacterized protein (DUF1501 family)</fullName>
    </submittedName>
</protein>
<dbReference type="InterPro" id="IPR010869">
    <property type="entry name" value="DUF1501"/>
</dbReference>
<dbReference type="Proteomes" id="UP000253426">
    <property type="component" value="Unassembled WGS sequence"/>
</dbReference>
<evidence type="ECO:0000313" key="1">
    <source>
        <dbReference type="EMBL" id="RBP43716.1"/>
    </source>
</evidence>
<reference evidence="1 2" key="1">
    <citation type="submission" date="2018-06" db="EMBL/GenBank/DDBJ databases">
        <title>Genomic Encyclopedia of Type Strains, Phase IV (KMG-IV): sequencing the most valuable type-strain genomes for metagenomic binning, comparative biology and taxonomic classification.</title>
        <authorList>
            <person name="Goeker M."/>
        </authorList>
    </citation>
    <scope>NUCLEOTIDE SEQUENCE [LARGE SCALE GENOMIC DNA]</scope>
    <source>
        <strain evidence="1 2">DSM 25532</strain>
    </source>
</reference>
<evidence type="ECO:0000313" key="2">
    <source>
        <dbReference type="Proteomes" id="UP000253426"/>
    </source>
</evidence>
<keyword evidence="2" id="KW-1185">Reference proteome</keyword>
<accession>A0A366HMP8</accession>